<dbReference type="RefSeq" id="WP_104410169.1">
    <property type="nucleotide sequence ID" value="NZ_PTIS01000012.1"/>
</dbReference>
<dbReference type="STRING" id="37659.GCA_000703125_00236"/>
<protein>
    <submittedName>
        <fullName evidence="1">Uncharacterized protein</fullName>
    </submittedName>
</protein>
<proteinExistence type="predicted"/>
<sequence length="301" mass="35651">MFGYVTPCKMELKIKDYEIFKAYYCGVCKSIKSNYGNIPRISLNYDMTFLAILIDALLDEPLELNPERCPVHPIKKRLYVRNNSSVDYASKLNITLTHYKFLDDLNDEKAFKYNILYSISNLYIKKNPLYLKDVENQIKASLEKLSNQEKDLIENNIDSISDTFADLTGILLTSYNFKDKSFIEDLYWLGYNLGKWIYLIDAIDDLKDDMKNNKFNPINHCFNENNLEFLEFYSLIKDRVEFILVYCASQCLDIFYKLPIKKNKDLIENILKYGLMEKMDKVFYPEKYNKDNIYINLKKEV</sequence>
<comment type="caution">
    <text evidence="1">The sequence shown here is derived from an EMBL/GenBank/DDBJ whole genome shotgun (WGS) entry which is preliminary data.</text>
</comment>
<dbReference type="OrthoDB" id="1722540at2"/>
<gene>
    <name evidence="1" type="ORF">BD821_1121</name>
</gene>
<evidence type="ECO:0000313" key="2">
    <source>
        <dbReference type="Proteomes" id="UP000239863"/>
    </source>
</evidence>
<name>A0A2S6FW95_9CLOT</name>
<dbReference type="Proteomes" id="UP000239863">
    <property type="component" value="Unassembled WGS sequence"/>
</dbReference>
<dbReference type="EMBL" id="PTIS01000012">
    <property type="protein sequence ID" value="PPK47860.1"/>
    <property type="molecule type" value="Genomic_DNA"/>
</dbReference>
<evidence type="ECO:0000313" key="1">
    <source>
        <dbReference type="EMBL" id="PPK47860.1"/>
    </source>
</evidence>
<dbReference type="Pfam" id="PF18937">
    <property type="entry name" value="DUF5685"/>
    <property type="match status" value="1"/>
</dbReference>
<organism evidence="1 2">
    <name type="scientific">Clostridium algidicarnis DSM 15099</name>
    <dbReference type="NCBI Taxonomy" id="1121295"/>
    <lineage>
        <taxon>Bacteria</taxon>
        <taxon>Bacillati</taxon>
        <taxon>Bacillota</taxon>
        <taxon>Clostridia</taxon>
        <taxon>Eubacteriales</taxon>
        <taxon>Clostridiaceae</taxon>
        <taxon>Clostridium</taxon>
    </lineage>
</organism>
<reference evidence="1 2" key="1">
    <citation type="submission" date="2018-02" db="EMBL/GenBank/DDBJ databases">
        <title>Genomic Encyclopedia of Archaeal and Bacterial Type Strains, Phase II (KMG-II): from individual species to whole genera.</title>
        <authorList>
            <person name="Goeker M."/>
        </authorList>
    </citation>
    <scope>NUCLEOTIDE SEQUENCE [LARGE SCALE GENOMIC DNA]</scope>
    <source>
        <strain evidence="1 2">DSM 15099</strain>
    </source>
</reference>
<accession>A0A2S6FW95</accession>
<dbReference type="AlphaFoldDB" id="A0A2S6FW95"/>
<dbReference type="InterPro" id="IPR043740">
    <property type="entry name" value="DUF5685"/>
</dbReference>